<feature type="transmembrane region" description="Helical" evidence="1">
    <location>
        <begin position="6"/>
        <end position="25"/>
    </location>
</feature>
<evidence type="ECO:0000256" key="1">
    <source>
        <dbReference type="SAM" id="Phobius"/>
    </source>
</evidence>
<gene>
    <name evidence="2" type="ORF">STSP1_01823</name>
</gene>
<keyword evidence="1" id="KW-0812">Transmembrane</keyword>
<dbReference type="KEGG" id="pbp:STSP1_01823"/>
<protein>
    <recommendedName>
        <fullName evidence="4">DUF2489 domain-containing protein</fullName>
    </recommendedName>
</protein>
<proteinExistence type="predicted"/>
<evidence type="ECO:0008006" key="4">
    <source>
        <dbReference type="Google" id="ProtNLM"/>
    </source>
</evidence>
<sequence length="134" mass="15459">MMEVLKLVIPVVIAVLGWILGHLLSSIRERENKKREIRLEKLMEAYDWFGRAMIEGQNEEINVQLSMAIHNSQCYGTCREQKMAIEYCQAIKEKKSADALELIKSIRNVIREELGLSPFEEPVSWVVHSADTDK</sequence>
<evidence type="ECO:0000313" key="2">
    <source>
        <dbReference type="EMBL" id="ARN57416.1"/>
    </source>
</evidence>
<reference evidence="3" key="1">
    <citation type="submission" date="2017-04" db="EMBL/GenBank/DDBJ databases">
        <title>Comparative genomics and description of representatives of a novel lineage of planctomycetes thriving in anoxic sediments.</title>
        <authorList>
            <person name="Spring S."/>
            <person name="Bunk B."/>
            <person name="Sproer C."/>
        </authorList>
    </citation>
    <scope>NUCLEOTIDE SEQUENCE [LARGE SCALE GENOMIC DNA]</scope>
    <source>
        <strain evidence="3">ST-PulAB-D4</strain>
    </source>
</reference>
<evidence type="ECO:0000313" key="3">
    <source>
        <dbReference type="Proteomes" id="UP000193334"/>
    </source>
</evidence>
<organism evidence="2 3">
    <name type="scientific">Sedimentisphaera salicampi</name>
    <dbReference type="NCBI Taxonomy" id="1941349"/>
    <lineage>
        <taxon>Bacteria</taxon>
        <taxon>Pseudomonadati</taxon>
        <taxon>Planctomycetota</taxon>
        <taxon>Phycisphaerae</taxon>
        <taxon>Sedimentisphaerales</taxon>
        <taxon>Sedimentisphaeraceae</taxon>
        <taxon>Sedimentisphaera</taxon>
    </lineage>
</organism>
<accession>A0A1W6LNV5</accession>
<dbReference type="AlphaFoldDB" id="A0A1W6LNV5"/>
<keyword evidence="1" id="KW-1133">Transmembrane helix</keyword>
<keyword evidence="1" id="KW-0472">Membrane</keyword>
<dbReference type="EMBL" id="CP021023">
    <property type="protein sequence ID" value="ARN57416.1"/>
    <property type="molecule type" value="Genomic_DNA"/>
</dbReference>
<dbReference type="RefSeq" id="WP_085756058.1">
    <property type="nucleotide sequence ID" value="NZ_CP021023.1"/>
</dbReference>
<dbReference type="Proteomes" id="UP000193334">
    <property type="component" value="Chromosome"/>
</dbReference>
<name>A0A1W6LNV5_9BACT</name>
<keyword evidence="3" id="KW-1185">Reference proteome</keyword>